<dbReference type="RefSeq" id="WP_243520970.1">
    <property type="nucleotide sequence ID" value="NZ_CP094538.1"/>
</dbReference>
<feature type="domain" description="Initiator Rep protein WH1" evidence="2">
    <location>
        <begin position="18"/>
        <end position="136"/>
    </location>
</feature>
<keyword evidence="3" id="KW-0614">Plasmid</keyword>
<dbReference type="Pfam" id="PF01051">
    <property type="entry name" value="Rep3_N"/>
    <property type="match status" value="1"/>
</dbReference>
<dbReference type="SUPFAM" id="SSF46785">
    <property type="entry name" value="Winged helix' DNA-binding domain"/>
    <property type="match status" value="1"/>
</dbReference>
<organism evidence="3 4">
    <name type="scientific">Hymenobacter monticola</name>
    <dbReference type="NCBI Taxonomy" id="1705399"/>
    <lineage>
        <taxon>Bacteria</taxon>
        <taxon>Pseudomonadati</taxon>
        <taxon>Bacteroidota</taxon>
        <taxon>Cytophagia</taxon>
        <taxon>Cytophagales</taxon>
        <taxon>Hymenobacteraceae</taxon>
        <taxon>Hymenobacter</taxon>
    </lineage>
</organism>
<dbReference type="Gene3D" id="1.10.10.10">
    <property type="entry name" value="Winged helix-like DNA-binding domain superfamily/Winged helix DNA-binding domain"/>
    <property type="match status" value="1"/>
</dbReference>
<evidence type="ECO:0000313" key="3">
    <source>
        <dbReference type="EMBL" id="UOE36780.1"/>
    </source>
</evidence>
<accession>A0ABY4BCH5</accession>
<evidence type="ECO:0000259" key="2">
    <source>
        <dbReference type="Pfam" id="PF01051"/>
    </source>
</evidence>
<geneLocation type="plasmid" evidence="3 4">
    <name>unnamed4</name>
</geneLocation>
<evidence type="ECO:0000313" key="4">
    <source>
        <dbReference type="Proteomes" id="UP000831390"/>
    </source>
</evidence>
<reference evidence="3 4" key="1">
    <citation type="submission" date="2022-03" db="EMBL/GenBank/DDBJ databases">
        <title>Hymenobactersp. isolated from the air.</title>
        <authorList>
            <person name="Won M."/>
            <person name="Kwon S.-W."/>
        </authorList>
    </citation>
    <scope>NUCLEOTIDE SEQUENCE [LARGE SCALE GENOMIC DNA]</scope>
    <source>
        <strain evidence="3 4">KACC 22596</strain>
        <plasmid evidence="3 4">unnamed4</plasmid>
    </source>
</reference>
<keyword evidence="4" id="KW-1185">Reference proteome</keyword>
<comment type="similarity">
    <text evidence="1">Belongs to the initiator RepB protein family.</text>
</comment>
<dbReference type="InterPro" id="IPR036388">
    <property type="entry name" value="WH-like_DNA-bd_sf"/>
</dbReference>
<dbReference type="Proteomes" id="UP000831390">
    <property type="component" value="Plasmid unnamed4"/>
</dbReference>
<name>A0ABY4BCH5_9BACT</name>
<dbReference type="InterPro" id="IPR000525">
    <property type="entry name" value="Initiator_Rep_WH1"/>
</dbReference>
<gene>
    <name evidence="3" type="ORF">MTP16_25620</name>
</gene>
<sequence length="141" mass="16145">MKAIPLNAEHPALPSDLLIHCPLALEPVEAHLFVLALGCLTKHSQRLTFQLTFADVLPDVNVDDQFVQLDKAQKRLMQPLKYEGLRLGKRFSHRIPMFTEMSIDQDTGLMTGVFNDYLRQYLLELADEYTAPKLEALLMHR</sequence>
<dbReference type="InterPro" id="IPR036390">
    <property type="entry name" value="WH_DNA-bd_sf"/>
</dbReference>
<evidence type="ECO:0000256" key="1">
    <source>
        <dbReference type="ARBA" id="ARBA00038283"/>
    </source>
</evidence>
<protein>
    <submittedName>
        <fullName evidence="3">Replication initiation protein</fullName>
    </submittedName>
</protein>
<dbReference type="EMBL" id="CP094538">
    <property type="protein sequence ID" value="UOE36780.1"/>
    <property type="molecule type" value="Genomic_DNA"/>
</dbReference>
<proteinExistence type="inferred from homology"/>